<evidence type="ECO:0000313" key="2">
    <source>
        <dbReference type="Proteomes" id="UP001054945"/>
    </source>
</evidence>
<dbReference type="Proteomes" id="UP001054945">
    <property type="component" value="Unassembled WGS sequence"/>
</dbReference>
<keyword evidence="2" id="KW-1185">Reference proteome</keyword>
<gene>
    <name evidence="1" type="ORF">CEXT_479201</name>
</gene>
<name>A0AAV4R5D6_CAEEX</name>
<evidence type="ECO:0000313" key="1">
    <source>
        <dbReference type="EMBL" id="GIY15831.1"/>
    </source>
</evidence>
<accession>A0AAV4R5D6</accession>
<proteinExistence type="predicted"/>
<organism evidence="1 2">
    <name type="scientific">Caerostris extrusa</name>
    <name type="common">Bark spider</name>
    <name type="synonym">Caerostris bankana</name>
    <dbReference type="NCBI Taxonomy" id="172846"/>
    <lineage>
        <taxon>Eukaryota</taxon>
        <taxon>Metazoa</taxon>
        <taxon>Ecdysozoa</taxon>
        <taxon>Arthropoda</taxon>
        <taxon>Chelicerata</taxon>
        <taxon>Arachnida</taxon>
        <taxon>Araneae</taxon>
        <taxon>Araneomorphae</taxon>
        <taxon>Entelegynae</taxon>
        <taxon>Araneoidea</taxon>
        <taxon>Araneidae</taxon>
        <taxon>Caerostris</taxon>
    </lineage>
</organism>
<dbReference type="EMBL" id="BPLR01007287">
    <property type="protein sequence ID" value="GIY15831.1"/>
    <property type="molecule type" value="Genomic_DNA"/>
</dbReference>
<protein>
    <submittedName>
        <fullName evidence="1">Uncharacterized protein</fullName>
    </submittedName>
</protein>
<reference evidence="1 2" key="1">
    <citation type="submission" date="2021-06" db="EMBL/GenBank/DDBJ databases">
        <title>Caerostris extrusa draft genome.</title>
        <authorList>
            <person name="Kono N."/>
            <person name="Arakawa K."/>
        </authorList>
    </citation>
    <scope>NUCLEOTIDE SEQUENCE [LARGE SCALE GENOMIC DNA]</scope>
</reference>
<sequence>MQNQFCVDHLSAASELLCSQSGSGLVMTPAGEVLTHPLRAQRHIRPSAYCAILSGHQQQFFLVTDLITQQPVNFHFPPLVSMLTSAVNVMVRLTVCNSAICAHEQRSRTLMKDNTASGPVIARPQFNENNTPLRFHSLVTLISGESLALKNQPCYRGIIISLA</sequence>
<comment type="caution">
    <text evidence="1">The sequence shown here is derived from an EMBL/GenBank/DDBJ whole genome shotgun (WGS) entry which is preliminary data.</text>
</comment>
<dbReference type="AlphaFoldDB" id="A0AAV4R5D6"/>